<comment type="caution">
    <text evidence="2">The sequence shown here is derived from an EMBL/GenBank/DDBJ whole genome shotgun (WGS) entry which is preliminary data.</text>
</comment>
<evidence type="ECO:0000313" key="2">
    <source>
        <dbReference type="EMBL" id="MFC7299477.1"/>
    </source>
</evidence>
<feature type="transmembrane region" description="Helical" evidence="1">
    <location>
        <begin position="24"/>
        <end position="45"/>
    </location>
</feature>
<proteinExistence type="predicted"/>
<name>A0ABW2J8T5_9BURK</name>
<reference evidence="3" key="1">
    <citation type="journal article" date="2019" name="Int. J. Syst. Evol. Microbiol.">
        <title>The Global Catalogue of Microorganisms (GCM) 10K type strain sequencing project: providing services to taxonomists for standard genome sequencing and annotation.</title>
        <authorList>
            <consortium name="The Broad Institute Genomics Platform"/>
            <consortium name="The Broad Institute Genome Sequencing Center for Infectious Disease"/>
            <person name="Wu L."/>
            <person name="Ma J."/>
        </authorList>
    </citation>
    <scope>NUCLEOTIDE SEQUENCE [LARGE SCALE GENOMIC DNA]</scope>
    <source>
        <strain evidence="3">CCUG 36956</strain>
    </source>
</reference>
<sequence length="176" mass="20044">MSKAAIILNATHDEGPWYKHRWPWLLMMGPFAVMIAGSITMWIAVTQQDALVVDDYYKQGKAINQDLRRDRVASDLGVQFSAHYDTPTRMLSGSVSNKAKQAMDAISVRLIHATIPEKDIVLLVRPDPSGKFSVALPMLEMGRWQVLVENQKREWRLNGIWTWPTQRSIAIEADRV</sequence>
<accession>A0ABW2J8T5</accession>
<evidence type="ECO:0000313" key="3">
    <source>
        <dbReference type="Proteomes" id="UP001596379"/>
    </source>
</evidence>
<keyword evidence="3" id="KW-1185">Reference proteome</keyword>
<organism evidence="2 3">
    <name type="scientific">Herminiimonas aquatilis</name>
    <dbReference type="NCBI Taxonomy" id="345342"/>
    <lineage>
        <taxon>Bacteria</taxon>
        <taxon>Pseudomonadati</taxon>
        <taxon>Pseudomonadota</taxon>
        <taxon>Betaproteobacteria</taxon>
        <taxon>Burkholderiales</taxon>
        <taxon>Oxalobacteraceae</taxon>
        <taxon>Herminiimonas</taxon>
    </lineage>
</organism>
<dbReference type="Pfam" id="PF05751">
    <property type="entry name" value="FixH"/>
    <property type="match status" value="1"/>
</dbReference>
<dbReference type="EMBL" id="JBHTCC010000003">
    <property type="protein sequence ID" value="MFC7299477.1"/>
    <property type="molecule type" value="Genomic_DNA"/>
</dbReference>
<evidence type="ECO:0000256" key="1">
    <source>
        <dbReference type="SAM" id="Phobius"/>
    </source>
</evidence>
<protein>
    <submittedName>
        <fullName evidence="2">FixH family protein</fullName>
    </submittedName>
</protein>
<dbReference type="Proteomes" id="UP001596379">
    <property type="component" value="Unassembled WGS sequence"/>
</dbReference>
<keyword evidence="1" id="KW-0472">Membrane</keyword>
<gene>
    <name evidence="2" type="ORF">ACFQO0_13615</name>
</gene>
<keyword evidence="1" id="KW-0812">Transmembrane</keyword>
<dbReference type="InterPro" id="IPR008620">
    <property type="entry name" value="FixH"/>
</dbReference>
<keyword evidence="1" id="KW-1133">Transmembrane helix</keyword>
<dbReference type="RefSeq" id="WP_382235528.1">
    <property type="nucleotide sequence ID" value="NZ_JBHTCC010000003.1"/>
</dbReference>